<dbReference type="InterPro" id="IPR007111">
    <property type="entry name" value="NACHT_NTPase"/>
</dbReference>
<sequence>MTRNAKGRTSRIATVALAGGLFGAALCLLLLALVLRASGLQTSANVAQLMSIPLGLLSPLVLLLLWWRRVRQPAPVTSTDVAQLREHLVPLVLERWRTEARVRALDDPDPIPVQWGVTDDHRLIDVPGNLTSGALTVASSADIATLVGEFRRLRRRRLVILGGPGAGKTTLAMQILLELLRVREGGDAEAVPVLLSAASWNPWRYETLWEWVADRIEQDYPELAAANHGVQTLQVFAKQGHVLPVVDGLDETTPQVRPTLLAALHSAMDAHTQMILTSRGDEYLATVEAYGRVLPSAVVIEPEPLSAGAAADYIQRCLPAEPGPGWRAVLKRLRNAGNSCDSAHALAEVASAPLGLWLLRASYVTPRADPAPLIDDEYFGEADALRSHLFDRLVEATIKARPPSDSPADFFRPKQQYETADAERWLHFLAVNLDRHDTRDFDWTRDVPALAQAVRPDRLTHLVEGAAAVTKTYVDQLLSRSPRQAFPLIVPPLAVAILIILLLGKATTALSGLVLGSVASIVLGLIAGAGAAAGLLAVAFRLYETAEFSDRYGPADLANDLIERWQGIKRFVRAAVPTVTYGLIYATLTGVCAGVPLALLAPHVNVGLASVVIGATFGVLAGFRYQMDLPIPPGGGTRTLWYGLGPWPGLRSGVLLGLPFGVLGGTAITLIYDQQSAFLPLVLLTTSVACALIVLFRALLIPVFCSITSLCVAILRRPQHHTHNDGSLGLWHAAESGQKTRFLYAAILTVFLSTAAAIGCRILWSTPAWIALRQYGPADWLAARVHDFDFVWTGQFRYIVALMLAWILTRLLPSRRGKWWRWLPFLAIGALVIRLWPRWAPPDAFRLVLTGHFQALEVDFRLQASANVASRFGSGTVLSRLNLADLVNPGTLRQALLFWLALLGLGIAGTLLARVEAAKPKIWWTNRVTILPHVLAGRLPTNLIDFLDDAHRLGLLRTVGTTVYQFRHAEFQDHLARDDGDHEWRT</sequence>
<organism evidence="3 4">
    <name type="scientific">Paractinoplanes hotanensis</name>
    <dbReference type="NCBI Taxonomy" id="2906497"/>
    <lineage>
        <taxon>Bacteria</taxon>
        <taxon>Bacillati</taxon>
        <taxon>Actinomycetota</taxon>
        <taxon>Actinomycetes</taxon>
        <taxon>Micromonosporales</taxon>
        <taxon>Micromonosporaceae</taxon>
        <taxon>Paractinoplanes</taxon>
    </lineage>
</organism>
<evidence type="ECO:0000313" key="3">
    <source>
        <dbReference type="EMBL" id="MCM4080624.1"/>
    </source>
</evidence>
<protein>
    <submittedName>
        <fullName evidence="3">NACHT domain-containing protein</fullName>
    </submittedName>
</protein>
<feature type="transmembrane region" description="Helical" evidence="1">
    <location>
        <begin position="485"/>
        <end position="504"/>
    </location>
</feature>
<feature type="transmembrane region" description="Helical" evidence="1">
    <location>
        <begin position="896"/>
        <end position="915"/>
    </location>
</feature>
<feature type="transmembrane region" description="Helical" evidence="1">
    <location>
        <begin position="46"/>
        <end position="67"/>
    </location>
</feature>
<feature type="domain" description="NACHT" evidence="2">
    <location>
        <begin position="156"/>
        <end position="319"/>
    </location>
</feature>
<dbReference type="Gene3D" id="3.40.50.300">
    <property type="entry name" value="P-loop containing nucleotide triphosphate hydrolases"/>
    <property type="match status" value="1"/>
</dbReference>
<gene>
    <name evidence="3" type="ORF">LXN57_23885</name>
</gene>
<name>A0ABT0Y3J3_9ACTN</name>
<proteinExistence type="predicted"/>
<feature type="transmembrane region" description="Helical" evidence="1">
    <location>
        <begin position="795"/>
        <end position="812"/>
    </location>
</feature>
<feature type="transmembrane region" description="Helical" evidence="1">
    <location>
        <begin position="742"/>
        <end position="764"/>
    </location>
</feature>
<accession>A0ABT0Y3J3</accession>
<comment type="caution">
    <text evidence="3">The sequence shown here is derived from an EMBL/GenBank/DDBJ whole genome shotgun (WGS) entry which is preliminary data.</text>
</comment>
<dbReference type="RefSeq" id="WP_251800409.1">
    <property type="nucleotide sequence ID" value="NZ_JAMQOL010000034.1"/>
</dbReference>
<feature type="transmembrane region" description="Helical" evidence="1">
    <location>
        <begin position="819"/>
        <end position="837"/>
    </location>
</feature>
<keyword evidence="1" id="KW-0812">Transmembrane</keyword>
<dbReference type="InterPro" id="IPR027417">
    <property type="entry name" value="P-loop_NTPase"/>
</dbReference>
<evidence type="ECO:0000313" key="4">
    <source>
        <dbReference type="Proteomes" id="UP001523216"/>
    </source>
</evidence>
<keyword evidence="1" id="KW-1133">Transmembrane helix</keyword>
<keyword evidence="1" id="KW-0472">Membrane</keyword>
<feature type="transmembrane region" description="Helical" evidence="1">
    <location>
        <begin position="606"/>
        <end position="623"/>
    </location>
</feature>
<evidence type="ECO:0000256" key="1">
    <source>
        <dbReference type="SAM" id="Phobius"/>
    </source>
</evidence>
<feature type="transmembrane region" description="Helical" evidence="1">
    <location>
        <begin position="654"/>
        <end position="672"/>
    </location>
</feature>
<feature type="transmembrane region" description="Helical" evidence="1">
    <location>
        <begin position="579"/>
        <end position="600"/>
    </location>
</feature>
<reference evidence="3 4" key="1">
    <citation type="submission" date="2022-06" db="EMBL/GenBank/DDBJ databases">
        <title>Actinoplanes abujensis sp. nov., isolated from Nigerian arid soil.</title>
        <authorList>
            <person name="Ding P."/>
        </authorList>
    </citation>
    <scope>NUCLEOTIDE SEQUENCE [LARGE SCALE GENOMIC DNA]</scope>
    <source>
        <strain evidence="4">TRM88002</strain>
    </source>
</reference>
<dbReference type="Pfam" id="PF05729">
    <property type="entry name" value="NACHT"/>
    <property type="match status" value="1"/>
</dbReference>
<dbReference type="Proteomes" id="UP001523216">
    <property type="component" value="Unassembled WGS sequence"/>
</dbReference>
<dbReference type="SUPFAM" id="SSF52540">
    <property type="entry name" value="P-loop containing nucleoside triphosphate hydrolases"/>
    <property type="match status" value="1"/>
</dbReference>
<feature type="transmembrane region" description="Helical" evidence="1">
    <location>
        <begin position="510"/>
        <end position="543"/>
    </location>
</feature>
<dbReference type="EMBL" id="JAMQOL010000034">
    <property type="protein sequence ID" value="MCM4080624.1"/>
    <property type="molecule type" value="Genomic_DNA"/>
</dbReference>
<evidence type="ECO:0000259" key="2">
    <source>
        <dbReference type="Pfam" id="PF05729"/>
    </source>
</evidence>
<keyword evidence="4" id="KW-1185">Reference proteome</keyword>